<name>A0A1B2JFN2_PICPA</name>
<evidence type="ECO:0000313" key="8">
    <source>
        <dbReference type="Proteomes" id="UP000094565"/>
    </source>
</evidence>
<feature type="domain" description="ABC1 atypical kinase-like" evidence="6">
    <location>
        <begin position="263"/>
        <end position="504"/>
    </location>
</feature>
<dbReference type="PANTHER" id="PTHR43851">
    <property type="match status" value="1"/>
</dbReference>
<dbReference type="GO" id="GO:0006744">
    <property type="term" value="P:ubiquinone biosynthetic process"/>
    <property type="evidence" value="ECO:0007669"/>
    <property type="project" value="TreeGrafter"/>
</dbReference>
<dbReference type="PANTHER" id="PTHR43851:SF3">
    <property type="entry name" value="COENZYME Q8"/>
    <property type="match status" value="1"/>
</dbReference>
<evidence type="ECO:0000256" key="2">
    <source>
        <dbReference type="ARBA" id="ARBA00022679"/>
    </source>
</evidence>
<dbReference type="SUPFAM" id="SSF56112">
    <property type="entry name" value="Protein kinase-like (PK-like)"/>
    <property type="match status" value="1"/>
</dbReference>
<evidence type="ECO:0000259" key="6">
    <source>
        <dbReference type="Pfam" id="PF03109"/>
    </source>
</evidence>
<sequence>MIPTLSLLASYITPLPTITQLSTIMSGRVLYETFLIASGASKVLKGSAELICQKTFPSWHQDSKLWEEAKQKANEARSKAEGTAGISPLDSEEVQTDIFEIARQKANSVRSTAEVENSLGEEHRPKPPSKTKGPSNKRAFHTTRLILNENQDIKTKKEKILQELAQPEFQMDQSSVPSTRLSRLFHYGSLAAGVGVGMAKETFKSYSSGKSPELKSLIMSPENIERIAKKFSKMRGAALKVGQMLSFQDSSVLPRDIQVILQRVQNSAHYMPQSQLHKVMTAELGADWRTKYFSSFTDIPIAAASIGQVHAAVTKDLDPVVVKIQYPGVVDSIDSDLNNLLLLMTASRLLPAGLFLDKTIANARMELKWECDYIREAQSLDRFRDLLHDDPVFEVPEVLHELSSEHILTMQHMKGTEIVKGKWDQETNNWIATNIMRLCLTEIFRFRFMQTDPNWANFLYNPETKKIELLDFGASREFGEEFVTNYANCLRASVRKDRDRVEKYSLKLGYLTGMEKDSMKQAHIDSVLVLGEPFSPAVNGGSAYDFSSQDVTDRVRKNIGTMLEERLTPPPEETYSLHRKLSGAYLLCSKLQATVPCEQIFKDVVGLEYEE</sequence>
<dbReference type="Proteomes" id="UP000094565">
    <property type="component" value="Chromosome 3"/>
</dbReference>
<feature type="region of interest" description="Disordered" evidence="5">
    <location>
        <begin position="109"/>
        <end position="139"/>
    </location>
</feature>
<dbReference type="InterPro" id="IPR011009">
    <property type="entry name" value="Kinase-like_dom_sf"/>
</dbReference>
<keyword evidence="3" id="KW-0547">Nucleotide-binding</keyword>
<dbReference type="EMBL" id="CP014586">
    <property type="protein sequence ID" value="ANZ76691.1"/>
    <property type="molecule type" value="Genomic_DNA"/>
</dbReference>
<keyword evidence="4" id="KW-0067">ATP-binding</keyword>
<dbReference type="AlphaFoldDB" id="A0A1B2JFN2"/>
<dbReference type="CDD" id="cd13970">
    <property type="entry name" value="ABC1_ADCK3"/>
    <property type="match status" value="1"/>
</dbReference>
<gene>
    <name evidence="7" type="primary">COQ8</name>
    <name evidence="7" type="ORF">ATY40_BA7504158</name>
</gene>
<dbReference type="Pfam" id="PF03109">
    <property type="entry name" value="ABC1"/>
    <property type="match status" value="1"/>
</dbReference>
<comment type="similarity">
    <text evidence="1">Belongs to the protein kinase superfamily. ADCK protein kinase family.</text>
</comment>
<dbReference type="InterPro" id="IPR034646">
    <property type="entry name" value="ADCK3_dom"/>
</dbReference>
<keyword evidence="2" id="KW-0808">Transferase</keyword>
<evidence type="ECO:0000256" key="4">
    <source>
        <dbReference type="ARBA" id="ARBA00022840"/>
    </source>
</evidence>
<reference evidence="7 8" key="1">
    <citation type="submission" date="2016-02" db="EMBL/GenBank/DDBJ databases">
        <title>Comparative genomic and transcriptomic foundation for Pichia pastoris.</title>
        <authorList>
            <person name="Love K.R."/>
            <person name="Shah K.A."/>
            <person name="Whittaker C.A."/>
            <person name="Wu J."/>
            <person name="Bartlett M.C."/>
            <person name="Ma D."/>
            <person name="Leeson R.L."/>
            <person name="Priest M."/>
            <person name="Young S.K."/>
            <person name="Love J.C."/>
        </authorList>
    </citation>
    <scope>NUCLEOTIDE SEQUENCE [LARGE SCALE GENOMIC DNA]</scope>
    <source>
        <strain evidence="7 8">ATCC 28485</strain>
    </source>
</reference>
<dbReference type="GO" id="GO:0016740">
    <property type="term" value="F:transferase activity"/>
    <property type="evidence" value="ECO:0007669"/>
    <property type="project" value="UniProtKB-KW"/>
</dbReference>
<dbReference type="InterPro" id="IPR051409">
    <property type="entry name" value="Atypical_kinase_ADCK"/>
</dbReference>
<organism evidence="7 8">
    <name type="scientific">Komagataella pastoris</name>
    <name type="common">Yeast</name>
    <name type="synonym">Pichia pastoris</name>
    <dbReference type="NCBI Taxonomy" id="4922"/>
    <lineage>
        <taxon>Eukaryota</taxon>
        <taxon>Fungi</taxon>
        <taxon>Dikarya</taxon>
        <taxon>Ascomycota</taxon>
        <taxon>Saccharomycotina</taxon>
        <taxon>Pichiomycetes</taxon>
        <taxon>Pichiales</taxon>
        <taxon>Pichiaceae</taxon>
        <taxon>Komagataella</taxon>
    </lineage>
</organism>
<evidence type="ECO:0000256" key="1">
    <source>
        <dbReference type="ARBA" id="ARBA00009670"/>
    </source>
</evidence>
<dbReference type="OrthoDB" id="201153at2759"/>
<dbReference type="InterPro" id="IPR004147">
    <property type="entry name" value="ABC1_dom"/>
</dbReference>
<evidence type="ECO:0000256" key="5">
    <source>
        <dbReference type="SAM" id="MobiDB-lite"/>
    </source>
</evidence>
<proteinExistence type="inferred from homology"/>
<dbReference type="GO" id="GO:0005524">
    <property type="term" value="F:ATP binding"/>
    <property type="evidence" value="ECO:0007669"/>
    <property type="project" value="UniProtKB-KW"/>
</dbReference>
<keyword evidence="8" id="KW-1185">Reference proteome</keyword>
<evidence type="ECO:0000313" key="7">
    <source>
        <dbReference type="EMBL" id="ANZ76691.1"/>
    </source>
</evidence>
<accession>A0A1B2JFN2</accession>
<protein>
    <submittedName>
        <fullName evidence="7">BA75_04158T0</fullName>
    </submittedName>
</protein>
<evidence type="ECO:0000256" key="3">
    <source>
        <dbReference type="ARBA" id="ARBA00022741"/>
    </source>
</evidence>